<gene>
    <name evidence="1" type="ORF">C6P37_01045</name>
</gene>
<dbReference type="Proteomes" id="UP000257014">
    <property type="component" value="Unassembled WGS sequence"/>
</dbReference>
<sequence>MAIKDPYINLPVGLKGKVLFVDNSDQYVSSAITGE</sequence>
<accession>A0A3E0K8S6</accession>
<evidence type="ECO:0000313" key="2">
    <source>
        <dbReference type="Proteomes" id="UP000257014"/>
    </source>
</evidence>
<name>A0A3E0K8S6_9BACI</name>
<organism evidence="1 2">
    <name type="scientific">Caldibacillus debilis</name>
    <dbReference type="NCBI Taxonomy" id="301148"/>
    <lineage>
        <taxon>Bacteria</taxon>
        <taxon>Bacillati</taxon>
        <taxon>Bacillota</taxon>
        <taxon>Bacilli</taxon>
        <taxon>Bacillales</taxon>
        <taxon>Bacillaceae</taxon>
        <taxon>Caldibacillus</taxon>
    </lineage>
</organism>
<proteinExistence type="predicted"/>
<reference evidence="1 2" key="1">
    <citation type="submission" date="2018-03" db="EMBL/GenBank/DDBJ databases">
        <authorList>
            <person name="Keele B.F."/>
        </authorList>
    </citation>
    <scope>NUCLEOTIDE SEQUENCE [LARGE SCALE GENOMIC DNA]</scope>
    <source>
        <strain evidence="1">ZCTH4_d</strain>
    </source>
</reference>
<dbReference type="AlphaFoldDB" id="A0A3E0K8S6"/>
<evidence type="ECO:0000313" key="1">
    <source>
        <dbReference type="EMBL" id="REJ31402.1"/>
    </source>
</evidence>
<protein>
    <submittedName>
        <fullName evidence="1">Uncharacterized protein</fullName>
    </submittedName>
</protein>
<comment type="caution">
    <text evidence="1">The sequence shown here is derived from an EMBL/GenBank/DDBJ whole genome shotgun (WGS) entry which is preliminary data.</text>
</comment>
<dbReference type="EMBL" id="QEWE01000005">
    <property type="protein sequence ID" value="REJ31402.1"/>
    <property type="molecule type" value="Genomic_DNA"/>
</dbReference>